<evidence type="ECO:0000256" key="2">
    <source>
        <dbReference type="SAM" id="Phobius"/>
    </source>
</evidence>
<proteinExistence type="predicted"/>
<evidence type="ECO:0008006" key="5">
    <source>
        <dbReference type="Google" id="ProtNLM"/>
    </source>
</evidence>
<evidence type="ECO:0000313" key="4">
    <source>
        <dbReference type="Proteomes" id="UP000653674"/>
    </source>
</evidence>
<name>A0A8J3LVQ9_9ACTN</name>
<organism evidence="3 4">
    <name type="scientific">Planosporangium flavigriseum</name>
    <dbReference type="NCBI Taxonomy" id="373681"/>
    <lineage>
        <taxon>Bacteria</taxon>
        <taxon>Bacillati</taxon>
        <taxon>Actinomycetota</taxon>
        <taxon>Actinomycetes</taxon>
        <taxon>Micromonosporales</taxon>
        <taxon>Micromonosporaceae</taxon>
        <taxon>Planosporangium</taxon>
    </lineage>
</organism>
<protein>
    <recommendedName>
        <fullName evidence="5">DNA-binding transcriptional regulator of glucitol operon</fullName>
    </recommendedName>
</protein>
<dbReference type="Proteomes" id="UP000653674">
    <property type="component" value="Unassembled WGS sequence"/>
</dbReference>
<feature type="region of interest" description="Disordered" evidence="1">
    <location>
        <begin position="143"/>
        <end position="171"/>
    </location>
</feature>
<keyword evidence="2" id="KW-0812">Transmembrane</keyword>
<evidence type="ECO:0000313" key="3">
    <source>
        <dbReference type="EMBL" id="GIG74185.1"/>
    </source>
</evidence>
<dbReference type="EMBL" id="BONU01000015">
    <property type="protein sequence ID" value="GIG74185.1"/>
    <property type="molecule type" value="Genomic_DNA"/>
</dbReference>
<accession>A0A8J3LVQ9</accession>
<feature type="transmembrane region" description="Helical" evidence="2">
    <location>
        <begin position="21"/>
        <end position="46"/>
    </location>
</feature>
<comment type="caution">
    <text evidence="3">The sequence shown here is derived from an EMBL/GenBank/DDBJ whole genome shotgun (WGS) entry which is preliminary data.</text>
</comment>
<reference evidence="3" key="1">
    <citation type="submission" date="2021-01" db="EMBL/GenBank/DDBJ databases">
        <title>Whole genome shotgun sequence of Planosporangium flavigriseum NBRC 105377.</title>
        <authorList>
            <person name="Komaki H."/>
            <person name="Tamura T."/>
        </authorList>
    </citation>
    <scope>NUCLEOTIDE SEQUENCE</scope>
    <source>
        <strain evidence="3">NBRC 105377</strain>
    </source>
</reference>
<evidence type="ECO:0000256" key="1">
    <source>
        <dbReference type="SAM" id="MobiDB-lite"/>
    </source>
</evidence>
<feature type="compositionally biased region" description="Basic and acidic residues" evidence="1">
    <location>
        <begin position="147"/>
        <end position="171"/>
    </location>
</feature>
<dbReference type="AlphaFoldDB" id="A0A8J3LVQ9"/>
<keyword evidence="4" id="KW-1185">Reference proteome</keyword>
<sequence length="171" mass="19407">MLGGSGARRSRAGTLACVARFLTPWWLVRHLLMVVLVTTFLLLGWWQVGRARGGNMLSFGYALEWPLFAAFVVFVWIKEIRAELRKGQPVPESVPSVAVPAELARQPGYVPFQAAPVRRERVSDDGDPDLVAYNRYLEWLTANPGRRPSEYRPSEYRPGEYRPSEYPRSEG</sequence>
<gene>
    <name evidence="3" type="ORF">Pfl04_25890</name>
</gene>
<feature type="transmembrane region" description="Helical" evidence="2">
    <location>
        <begin position="58"/>
        <end position="77"/>
    </location>
</feature>
<keyword evidence="2" id="KW-1133">Transmembrane helix</keyword>
<keyword evidence="2" id="KW-0472">Membrane</keyword>